<evidence type="ECO:0000259" key="4">
    <source>
        <dbReference type="Pfam" id="PF00248"/>
    </source>
</evidence>
<dbReference type="PANTHER" id="PTHR43150:SF4">
    <property type="entry name" value="L-GLYCERALDEHYDE 3-PHOSPHATE REDUCTASE"/>
    <property type="match status" value="1"/>
</dbReference>
<name>A0A1M6HUA7_9BACT</name>
<evidence type="ECO:0000256" key="1">
    <source>
        <dbReference type="ARBA" id="ARBA00006515"/>
    </source>
</evidence>
<dbReference type="GO" id="GO:0016491">
    <property type="term" value="F:oxidoreductase activity"/>
    <property type="evidence" value="ECO:0007669"/>
    <property type="project" value="UniProtKB-KW"/>
</dbReference>
<dbReference type="OrthoDB" id="9773828at2"/>
<dbReference type="Proteomes" id="UP000184510">
    <property type="component" value="Unassembled WGS sequence"/>
</dbReference>
<organism evidence="5 6">
    <name type="scientific">Rubritalea squalenifaciens DSM 18772</name>
    <dbReference type="NCBI Taxonomy" id="1123071"/>
    <lineage>
        <taxon>Bacteria</taxon>
        <taxon>Pseudomonadati</taxon>
        <taxon>Verrucomicrobiota</taxon>
        <taxon>Verrucomicrobiia</taxon>
        <taxon>Verrucomicrobiales</taxon>
        <taxon>Rubritaleaceae</taxon>
        <taxon>Rubritalea</taxon>
    </lineage>
</organism>
<accession>A0A1M6HUA7</accession>
<dbReference type="InterPro" id="IPR023210">
    <property type="entry name" value="NADP_OxRdtase_dom"/>
</dbReference>
<dbReference type="STRING" id="1123071.SAMN02745181_1571"/>
<comment type="similarity">
    <text evidence="1">Belongs to the shaker potassium channel beta subunit family.</text>
</comment>
<evidence type="ECO:0000313" key="6">
    <source>
        <dbReference type="Proteomes" id="UP000184510"/>
    </source>
</evidence>
<evidence type="ECO:0000256" key="2">
    <source>
        <dbReference type="ARBA" id="ARBA00022857"/>
    </source>
</evidence>
<keyword evidence="3" id="KW-0560">Oxidoreductase</keyword>
<dbReference type="FunCoup" id="A0A1M6HUA7">
    <property type="interactions" value="294"/>
</dbReference>
<gene>
    <name evidence="5" type="ORF">SAMN02745181_1571</name>
</gene>
<proteinExistence type="inferred from homology"/>
<dbReference type="AlphaFoldDB" id="A0A1M6HUA7"/>
<feature type="domain" description="NADP-dependent oxidoreductase" evidence="4">
    <location>
        <begin position="31"/>
        <end position="329"/>
    </location>
</feature>
<dbReference type="RefSeq" id="WP_143183183.1">
    <property type="nucleotide sequence ID" value="NZ_FQYR01000003.1"/>
</dbReference>
<dbReference type="InterPro" id="IPR036812">
    <property type="entry name" value="NAD(P)_OxRdtase_dom_sf"/>
</dbReference>
<evidence type="ECO:0000313" key="5">
    <source>
        <dbReference type="EMBL" id="SHJ25704.1"/>
    </source>
</evidence>
<sequence length="330" mass="37027">MSLHYTPDSNRYDGRMPYKRCGNSGLLLPAISLGLWHNFGDVDDQITAREVLHHAFDSGITHFDLANNYGPPPGTAEINFGKIFRESFQNLRHEIVISTKAGYLMWDGPYGEWGSRKYLLNSLDQSLKRMQLDYVDIFYHHRPDPNTPLEESMGALDTAVRQGKALYAGISNYPADKAAEAFKILKEMGTPCLIHQPRYSMLDRWIEDGLTHTLEEYGVGCIAFSPLAQGQLTNRYLEGIPSDSRAGKEHGFLKTEQVQENIEKVRKLAVIADARGQSLAQMALSWVISHPIVTSALIGASSVRQLKENLECLKTLEFSVEEINAINEIV</sequence>
<dbReference type="Gene3D" id="3.20.20.100">
    <property type="entry name" value="NADP-dependent oxidoreductase domain"/>
    <property type="match status" value="1"/>
</dbReference>
<dbReference type="InParanoid" id="A0A1M6HUA7"/>
<evidence type="ECO:0000256" key="3">
    <source>
        <dbReference type="ARBA" id="ARBA00023002"/>
    </source>
</evidence>
<keyword evidence="6" id="KW-1185">Reference proteome</keyword>
<dbReference type="SUPFAM" id="SSF51430">
    <property type="entry name" value="NAD(P)-linked oxidoreductase"/>
    <property type="match status" value="1"/>
</dbReference>
<dbReference type="PANTHER" id="PTHR43150">
    <property type="entry name" value="HYPERKINETIC, ISOFORM M"/>
    <property type="match status" value="1"/>
</dbReference>
<dbReference type="EMBL" id="FQYR01000003">
    <property type="protein sequence ID" value="SHJ25704.1"/>
    <property type="molecule type" value="Genomic_DNA"/>
</dbReference>
<protein>
    <submittedName>
        <fullName evidence="5">L-glyceraldehyde 3-phosphate reductase</fullName>
    </submittedName>
</protein>
<keyword evidence="2" id="KW-0521">NADP</keyword>
<dbReference type="InterPro" id="IPR005399">
    <property type="entry name" value="K_chnl_volt-dep_bsu_KCNAB-rel"/>
</dbReference>
<reference evidence="5 6" key="1">
    <citation type="submission" date="2016-11" db="EMBL/GenBank/DDBJ databases">
        <authorList>
            <person name="Jaros S."/>
            <person name="Januszkiewicz K."/>
            <person name="Wedrychowicz H."/>
        </authorList>
    </citation>
    <scope>NUCLEOTIDE SEQUENCE [LARGE SCALE GENOMIC DNA]</scope>
    <source>
        <strain evidence="5 6">DSM 18772</strain>
    </source>
</reference>
<dbReference type="Pfam" id="PF00248">
    <property type="entry name" value="Aldo_ket_red"/>
    <property type="match status" value="1"/>
</dbReference>
<dbReference type="GO" id="GO:0051596">
    <property type="term" value="P:methylglyoxal catabolic process"/>
    <property type="evidence" value="ECO:0007669"/>
    <property type="project" value="TreeGrafter"/>
</dbReference>